<gene>
    <name evidence="1" type="ORF">E2C01_070023</name>
</gene>
<keyword evidence="2" id="KW-1185">Reference proteome</keyword>
<dbReference type="EMBL" id="VSRR010041541">
    <property type="protein sequence ID" value="MPC75630.1"/>
    <property type="molecule type" value="Genomic_DNA"/>
</dbReference>
<organism evidence="1 2">
    <name type="scientific">Portunus trituberculatus</name>
    <name type="common">Swimming crab</name>
    <name type="synonym">Neptunus trituberculatus</name>
    <dbReference type="NCBI Taxonomy" id="210409"/>
    <lineage>
        <taxon>Eukaryota</taxon>
        <taxon>Metazoa</taxon>
        <taxon>Ecdysozoa</taxon>
        <taxon>Arthropoda</taxon>
        <taxon>Crustacea</taxon>
        <taxon>Multicrustacea</taxon>
        <taxon>Malacostraca</taxon>
        <taxon>Eumalacostraca</taxon>
        <taxon>Eucarida</taxon>
        <taxon>Decapoda</taxon>
        <taxon>Pleocyemata</taxon>
        <taxon>Brachyura</taxon>
        <taxon>Eubrachyura</taxon>
        <taxon>Portunoidea</taxon>
        <taxon>Portunidae</taxon>
        <taxon>Portuninae</taxon>
        <taxon>Portunus</taxon>
    </lineage>
</organism>
<reference evidence="1 2" key="1">
    <citation type="submission" date="2019-05" db="EMBL/GenBank/DDBJ databases">
        <title>Another draft genome of Portunus trituberculatus and its Hox gene families provides insights of decapod evolution.</title>
        <authorList>
            <person name="Jeong J.-H."/>
            <person name="Song I."/>
            <person name="Kim S."/>
            <person name="Choi T."/>
            <person name="Kim D."/>
            <person name="Ryu S."/>
            <person name="Kim W."/>
        </authorList>
    </citation>
    <scope>NUCLEOTIDE SEQUENCE [LARGE SCALE GENOMIC DNA]</scope>
    <source>
        <tissue evidence="1">Muscle</tissue>
    </source>
</reference>
<comment type="caution">
    <text evidence="1">The sequence shown here is derived from an EMBL/GenBank/DDBJ whole genome shotgun (WGS) entry which is preliminary data.</text>
</comment>
<accession>A0A5B7HT50</accession>
<dbReference type="AlphaFoldDB" id="A0A5B7HT50"/>
<evidence type="ECO:0000313" key="2">
    <source>
        <dbReference type="Proteomes" id="UP000324222"/>
    </source>
</evidence>
<evidence type="ECO:0000313" key="1">
    <source>
        <dbReference type="EMBL" id="MPC75630.1"/>
    </source>
</evidence>
<proteinExistence type="predicted"/>
<sequence length="110" mass="13175">MFSHYAKPGCFNMMLIKALRSANSNHEKLTHGLWRSVEANRKASDWWVISRAQKIEKRRTGRGKEVQERKARWEGRFTDTEIVESGRWRERRKESESVRYDSELECMVKE</sequence>
<protein>
    <submittedName>
        <fullName evidence="1">Uncharacterized protein</fullName>
    </submittedName>
</protein>
<name>A0A5B7HT50_PORTR</name>
<dbReference type="Proteomes" id="UP000324222">
    <property type="component" value="Unassembled WGS sequence"/>
</dbReference>